<dbReference type="EMBL" id="JAJSOF020000029">
    <property type="protein sequence ID" value="KAJ4432559.1"/>
    <property type="molecule type" value="Genomic_DNA"/>
</dbReference>
<comment type="caution">
    <text evidence="1">The sequence shown here is derived from an EMBL/GenBank/DDBJ whole genome shotgun (WGS) entry which is preliminary data.</text>
</comment>
<evidence type="ECO:0000313" key="1">
    <source>
        <dbReference type="EMBL" id="KAJ4432559.1"/>
    </source>
</evidence>
<proteinExistence type="predicted"/>
<protein>
    <recommendedName>
        <fullName evidence="3">HTH CENPB-type domain-containing protein</fullName>
    </recommendedName>
</protein>
<sequence>LQKNKLATRFNKETESAGKEWFSGFMKRHPELSLRQPEATSLARASGFNRVVVGKFFDTLDQLVDQHKLTAARIFNMDETSHTVVQRQEKILAQENIRLEPFLRVSERPSVRCDYAISTVALHAPSPTTGCVVLQTSEHIHVSCHINEDEGTSRTAAECPAYCLTGRSGIPRAANMQIAMNGFRHTGLWPFDRNVFSEADFAPSLVTDRSLNGEPSASASRAAEVEGATTAASAEKMGDNVSYFLVSQNMSVKEISPLPSSSKSGQRKSGTRYNASGVVLTATPHKNALQQQSDGKAAKKRKLFDSKVKVTSKTRCVICG</sequence>
<feature type="non-terminal residue" evidence="1">
    <location>
        <position position="1"/>
    </location>
</feature>
<dbReference type="Proteomes" id="UP001148838">
    <property type="component" value="Unassembled WGS sequence"/>
</dbReference>
<name>A0ABQ8SFA9_PERAM</name>
<organism evidence="1 2">
    <name type="scientific">Periplaneta americana</name>
    <name type="common">American cockroach</name>
    <name type="synonym">Blatta americana</name>
    <dbReference type="NCBI Taxonomy" id="6978"/>
    <lineage>
        <taxon>Eukaryota</taxon>
        <taxon>Metazoa</taxon>
        <taxon>Ecdysozoa</taxon>
        <taxon>Arthropoda</taxon>
        <taxon>Hexapoda</taxon>
        <taxon>Insecta</taxon>
        <taxon>Pterygota</taxon>
        <taxon>Neoptera</taxon>
        <taxon>Polyneoptera</taxon>
        <taxon>Dictyoptera</taxon>
        <taxon>Blattodea</taxon>
        <taxon>Blattoidea</taxon>
        <taxon>Blattidae</taxon>
        <taxon>Blattinae</taxon>
        <taxon>Periplaneta</taxon>
    </lineage>
</organism>
<evidence type="ECO:0000313" key="2">
    <source>
        <dbReference type="Proteomes" id="UP001148838"/>
    </source>
</evidence>
<keyword evidence="2" id="KW-1185">Reference proteome</keyword>
<accession>A0ABQ8SFA9</accession>
<gene>
    <name evidence="1" type="ORF">ANN_21182</name>
</gene>
<reference evidence="1 2" key="1">
    <citation type="journal article" date="2022" name="Allergy">
        <title>Genome assembly and annotation of Periplaneta americana reveal a comprehensive cockroach allergen profile.</title>
        <authorList>
            <person name="Wang L."/>
            <person name="Xiong Q."/>
            <person name="Saelim N."/>
            <person name="Wang L."/>
            <person name="Nong W."/>
            <person name="Wan A.T."/>
            <person name="Shi M."/>
            <person name="Liu X."/>
            <person name="Cao Q."/>
            <person name="Hui J.H.L."/>
            <person name="Sookrung N."/>
            <person name="Leung T.F."/>
            <person name="Tungtrongchitr A."/>
            <person name="Tsui S.K.W."/>
        </authorList>
    </citation>
    <scope>NUCLEOTIDE SEQUENCE [LARGE SCALE GENOMIC DNA]</scope>
    <source>
        <strain evidence="1">PWHHKU_190912</strain>
    </source>
</reference>
<evidence type="ECO:0008006" key="3">
    <source>
        <dbReference type="Google" id="ProtNLM"/>
    </source>
</evidence>